<protein>
    <recommendedName>
        <fullName evidence="2">Aminoglycoside phosphotransferase domain-containing protein</fullName>
    </recommendedName>
</protein>
<dbReference type="SUPFAM" id="SSF56112">
    <property type="entry name" value="Protein kinase-like (PK-like)"/>
    <property type="match status" value="1"/>
</dbReference>
<dbReference type="InterPro" id="IPR002575">
    <property type="entry name" value="Aminoglycoside_PTrfase"/>
</dbReference>
<dbReference type="Gene3D" id="3.90.1200.10">
    <property type="match status" value="1"/>
</dbReference>
<reference evidence="3" key="1">
    <citation type="submission" date="2021-01" db="EMBL/GenBank/DDBJ databases">
        <authorList>
            <person name="Corre E."/>
            <person name="Pelletier E."/>
            <person name="Niang G."/>
            <person name="Scheremetjew M."/>
            <person name="Finn R."/>
            <person name="Kale V."/>
            <person name="Holt S."/>
            <person name="Cochrane G."/>
            <person name="Meng A."/>
            <person name="Brown T."/>
            <person name="Cohen L."/>
        </authorList>
    </citation>
    <scope>NUCLEOTIDE SEQUENCE</scope>
    <source>
        <strain evidence="3">CCMP3105</strain>
    </source>
</reference>
<proteinExistence type="predicted"/>
<dbReference type="PANTHER" id="PTHR11012">
    <property type="entry name" value="PROTEIN KINASE-LIKE DOMAIN-CONTAINING"/>
    <property type="match status" value="1"/>
</dbReference>
<dbReference type="EMBL" id="HBNR01016731">
    <property type="protein sequence ID" value="CAE4571407.1"/>
    <property type="molecule type" value="Transcribed_RNA"/>
</dbReference>
<feature type="region of interest" description="Disordered" evidence="1">
    <location>
        <begin position="272"/>
        <end position="296"/>
    </location>
</feature>
<feature type="compositionally biased region" description="Basic and acidic residues" evidence="1">
    <location>
        <begin position="100"/>
        <end position="128"/>
    </location>
</feature>
<evidence type="ECO:0000313" key="3">
    <source>
        <dbReference type="EMBL" id="CAE4571407.1"/>
    </source>
</evidence>
<feature type="region of interest" description="Disordered" evidence="1">
    <location>
        <begin position="98"/>
        <end position="128"/>
    </location>
</feature>
<dbReference type="InterPro" id="IPR011009">
    <property type="entry name" value="Kinase-like_dom_sf"/>
</dbReference>
<evidence type="ECO:0000259" key="2">
    <source>
        <dbReference type="Pfam" id="PF01636"/>
    </source>
</evidence>
<dbReference type="PANTHER" id="PTHR11012:SF30">
    <property type="entry name" value="PROTEIN KINASE-LIKE DOMAIN-CONTAINING"/>
    <property type="match status" value="1"/>
</dbReference>
<dbReference type="Pfam" id="PF01636">
    <property type="entry name" value="APH"/>
    <property type="match status" value="1"/>
</dbReference>
<dbReference type="AlphaFoldDB" id="A0A7S4Q3R6"/>
<dbReference type="InterPro" id="IPR003961">
    <property type="entry name" value="FN3_dom"/>
</dbReference>
<feature type="domain" description="Aminoglycoside phosphotransferase" evidence="2">
    <location>
        <begin position="645"/>
        <end position="835"/>
    </location>
</feature>
<sequence>MAEGRVCVYKVVQEYVELRGQPDLEDAILGQVDQDALLTGTVHQIGEEAWLRLSAQMLPPPMGGVAEEGRLWTPITIVMSFGSIEMLGFVEELQQESAEESLRRQEEEERRQREEEEQRRHEQEEVQRLQELQEKALQAEDSVRQASQTAEEQLAEPVRYEVVGQCPTYCAPLPLAEQGFLVDCGMRISGYPGSAAWVRIDPKAATPGQGSGSEAWLPVRSHQPGRELVLQAQWSALEATKILAGSIEVSWPGVSPRKPYSAEYVVEWRPKADPPPAKASGRVVSSKESARVTGLPPSEEVQLRVAVRVAVPGRSGGKDLKLSGPWTDFETCAPGGAEGEGLYEVLNKILMLRGEPSRKGRACGSLKMGHQVYGTPFLINDEPWIKLSPQAMPEGRDVTPEDSYWALTDASGTDLGLGVLMKRVKDGGPSEGSKLGLWKVLHERVAVRSQASTEAQPLGFHRKGETVKGSCVMADGSEWLRVQFSVAQGAKEQEGWMLVDGAKVGFGRLMERIGDAEDKTGVSASRSVPSRPKPPRPLTAPWLAAHGGLPRPPQAVREELLPESEDVGMASQCSLVWVTPAGGGAEECYVAKRAVEHGDLGTAWKEYRFYTEVIKKVPHGEKTVLEGDLQVPRCMVANWKAGGGGGDREHFVILMQRLDKPEWCGWNVSEGISYEQAVTAVEALGRFHAAYQSEKLLGPLDWLGTTRFGSLDHLDGLQHLYGIQLNLHRGVISRFLSQKAMEAAEGLGISPHINWVCQRMAEPPLTLCHGDYRPENLRFSAPGRPQAVAAFDWGLANIGRGFDDLCYFIMLCQPPERRRERDHDLLRRYLEARGWSTDEEAMEEAGKDMKASALGILAVILMTRLQTQNAGFFQGTRDMLTRMLSWTGQAIEDWNAIDVLPYS</sequence>
<organism evidence="3">
    <name type="scientific">Alexandrium monilatum</name>
    <dbReference type="NCBI Taxonomy" id="311494"/>
    <lineage>
        <taxon>Eukaryota</taxon>
        <taxon>Sar</taxon>
        <taxon>Alveolata</taxon>
        <taxon>Dinophyceae</taxon>
        <taxon>Gonyaulacales</taxon>
        <taxon>Pyrocystaceae</taxon>
        <taxon>Alexandrium</taxon>
    </lineage>
</organism>
<gene>
    <name evidence="3" type="ORF">AMON00008_LOCUS11026</name>
</gene>
<feature type="region of interest" description="Disordered" evidence="1">
    <location>
        <begin position="517"/>
        <end position="553"/>
    </location>
</feature>
<accession>A0A7S4Q3R6</accession>
<evidence type="ECO:0000256" key="1">
    <source>
        <dbReference type="SAM" id="MobiDB-lite"/>
    </source>
</evidence>
<name>A0A7S4Q3R6_9DINO</name>
<dbReference type="CDD" id="cd00063">
    <property type="entry name" value="FN3"/>
    <property type="match status" value="1"/>
</dbReference>